<dbReference type="RefSeq" id="WP_150588128.1">
    <property type="nucleotide sequence ID" value="NZ_CABPSH010000002.1"/>
</dbReference>
<dbReference type="Proteomes" id="UP000400981">
    <property type="component" value="Unassembled WGS sequence"/>
</dbReference>
<keyword evidence="2" id="KW-1185">Reference proteome</keyword>
<protein>
    <recommendedName>
        <fullName evidence="3">Phage tail protein</fullName>
    </recommendedName>
</protein>
<evidence type="ECO:0000313" key="1">
    <source>
        <dbReference type="EMBL" id="VVD76121.1"/>
    </source>
</evidence>
<evidence type="ECO:0008006" key="3">
    <source>
        <dbReference type="Google" id="ProtNLM"/>
    </source>
</evidence>
<gene>
    <name evidence="1" type="ORF">PEP31012_00850</name>
</gene>
<reference evidence="1 2" key="1">
    <citation type="submission" date="2019-08" db="EMBL/GenBank/DDBJ databases">
        <authorList>
            <person name="Peeters C."/>
        </authorList>
    </citation>
    <scope>NUCLEOTIDE SEQUENCE [LARGE SCALE GENOMIC DNA]</scope>
    <source>
        <strain evidence="1 2">LMG 31012</strain>
    </source>
</reference>
<accession>A0A5E4SLZ5</accession>
<evidence type="ECO:0000313" key="2">
    <source>
        <dbReference type="Proteomes" id="UP000400981"/>
    </source>
</evidence>
<sequence>MDYPKSVPGVGLVDGRFVDEDKTVPRVGSLIPAAWGNAITDEVLHVLAEGGLVPDEADPTQLAEAIKKIIDTRVSADYVTRGILAAAIGSSGAAASRNRLINSGAQVAIQTATPTLSSAVQYGPVEMIAGWASGGAITAGTLIQDTASPVGRTGYAVKFAGCTLTGAGVISWRYRMEAAEAVKLKNATAMFQMVVQHDVGAPVNYTVLLSKPTNTADDFSAVTAIATSAPVAVASGTATQLIPWQNGIALGDCSKGLNIEVQVACGAITTKNFWFTEWQLEEGTVATPLERRGYQAELAACQRYALNVPIGSLFINGWAGSAGAPVGAAGIDYPVEMRVPPTVPSISFALTQCNTPAIAYNTTRCMRLAATGTVSAGQANAYNNAAFVITARL</sequence>
<dbReference type="AlphaFoldDB" id="A0A5E4SLZ5"/>
<proteinExistence type="predicted"/>
<organism evidence="1 2">
    <name type="scientific">Pandoraea eparura</name>
    <dbReference type="NCBI Taxonomy" id="2508291"/>
    <lineage>
        <taxon>Bacteria</taxon>
        <taxon>Pseudomonadati</taxon>
        <taxon>Pseudomonadota</taxon>
        <taxon>Betaproteobacteria</taxon>
        <taxon>Burkholderiales</taxon>
        <taxon>Burkholderiaceae</taxon>
        <taxon>Pandoraea</taxon>
    </lineage>
</organism>
<dbReference type="EMBL" id="CABPSH010000002">
    <property type="protein sequence ID" value="VVD76121.1"/>
    <property type="molecule type" value="Genomic_DNA"/>
</dbReference>
<dbReference type="OrthoDB" id="8945217at2"/>
<name>A0A5E4SLZ5_9BURK</name>